<gene>
    <name evidence="1" type="ORF">HMEPL2_38350</name>
</gene>
<evidence type="ECO:0000313" key="1">
    <source>
        <dbReference type="EMBL" id="BCB73484.1"/>
    </source>
</evidence>
<evidence type="ECO:0000313" key="2">
    <source>
        <dbReference type="Proteomes" id="UP000501053"/>
    </source>
</evidence>
<reference evidence="1 2" key="1">
    <citation type="submission" date="2020-03" db="EMBL/GenBank/DDBJ databases">
        <title>Complete Genome Sequence of Halomonas meridiana strain Eplume2, isolated from hydrothermal-plume in the north east Pacific Ocean.</title>
        <authorList>
            <person name="Kurihara Y."/>
            <person name="Kawai S."/>
            <person name="Sakai A."/>
            <person name="Galipon J."/>
            <person name="Arakawa K."/>
        </authorList>
    </citation>
    <scope>NUCLEOTIDE SEQUENCE [LARGE SCALE GENOMIC DNA]</scope>
    <source>
        <strain evidence="1 2">Eplume2</strain>
    </source>
</reference>
<dbReference type="EMBL" id="AP022869">
    <property type="protein sequence ID" value="BCB73484.1"/>
    <property type="molecule type" value="Genomic_DNA"/>
</dbReference>
<protein>
    <submittedName>
        <fullName evidence="1">Uncharacterized protein</fullName>
    </submittedName>
</protein>
<sequence>MLNPNQKINGGCHNGFNRVVVPDALVVDISFLTEFIDKLIDMAVFQISEIHLSRVAKSN</sequence>
<dbReference type="AlphaFoldDB" id="A0A6F8XI47"/>
<dbReference type="Proteomes" id="UP000501053">
    <property type="component" value="Chromosome"/>
</dbReference>
<name>A0A6F8XI47_9GAMM</name>
<keyword evidence="2" id="KW-1185">Reference proteome</keyword>
<organism evidence="1 2">
    <name type="scientific">Vreelandella aquamarina</name>
    <dbReference type="NCBI Taxonomy" id="77097"/>
    <lineage>
        <taxon>Bacteria</taxon>
        <taxon>Pseudomonadati</taxon>
        <taxon>Pseudomonadota</taxon>
        <taxon>Gammaproteobacteria</taxon>
        <taxon>Oceanospirillales</taxon>
        <taxon>Halomonadaceae</taxon>
        <taxon>Vreelandella</taxon>
    </lineage>
</organism>
<proteinExistence type="predicted"/>
<accession>A0A6F8XI47</accession>